<dbReference type="RefSeq" id="XP_008608658.1">
    <property type="nucleotide sequence ID" value="XM_008610436.1"/>
</dbReference>
<dbReference type="AlphaFoldDB" id="T0QUM0"/>
<reference evidence="1 2" key="1">
    <citation type="submission" date="2012-04" db="EMBL/GenBank/DDBJ databases">
        <title>The Genome Sequence of Saprolegnia declina VS20.</title>
        <authorList>
            <consortium name="The Broad Institute Genome Sequencing Platform"/>
            <person name="Russ C."/>
            <person name="Nusbaum C."/>
            <person name="Tyler B."/>
            <person name="van West P."/>
            <person name="Dieguez-Uribeondo J."/>
            <person name="de Bruijn I."/>
            <person name="Tripathy S."/>
            <person name="Jiang R."/>
            <person name="Young S.K."/>
            <person name="Zeng Q."/>
            <person name="Gargeya S."/>
            <person name="Fitzgerald M."/>
            <person name="Haas B."/>
            <person name="Abouelleil A."/>
            <person name="Alvarado L."/>
            <person name="Arachchi H.M."/>
            <person name="Berlin A."/>
            <person name="Chapman S.B."/>
            <person name="Goldberg J."/>
            <person name="Griggs A."/>
            <person name="Gujja S."/>
            <person name="Hansen M."/>
            <person name="Howarth C."/>
            <person name="Imamovic A."/>
            <person name="Larimer J."/>
            <person name="McCowen C."/>
            <person name="Montmayeur A."/>
            <person name="Murphy C."/>
            <person name="Neiman D."/>
            <person name="Pearson M."/>
            <person name="Priest M."/>
            <person name="Roberts A."/>
            <person name="Saif S."/>
            <person name="Shea T."/>
            <person name="Sisk P."/>
            <person name="Sykes S."/>
            <person name="Wortman J."/>
            <person name="Nusbaum C."/>
            <person name="Birren B."/>
        </authorList>
    </citation>
    <scope>NUCLEOTIDE SEQUENCE [LARGE SCALE GENOMIC DNA]</scope>
    <source>
        <strain evidence="1 2">VS20</strain>
    </source>
</reference>
<dbReference type="GeneID" id="19945479"/>
<evidence type="ECO:0000313" key="1">
    <source>
        <dbReference type="EMBL" id="EQC37725.1"/>
    </source>
</evidence>
<dbReference type="Proteomes" id="UP000030762">
    <property type="component" value="Unassembled WGS sequence"/>
</dbReference>
<dbReference type="OMA" id="VAHMGSH"/>
<gene>
    <name evidence="1" type="ORF">SDRG_04752</name>
</gene>
<dbReference type="InterPro" id="IPR032675">
    <property type="entry name" value="LRR_dom_sf"/>
</dbReference>
<dbReference type="EMBL" id="JH767143">
    <property type="protein sequence ID" value="EQC37725.1"/>
    <property type="molecule type" value="Genomic_DNA"/>
</dbReference>
<dbReference type="Gene3D" id="3.80.10.10">
    <property type="entry name" value="Ribonuclease Inhibitor"/>
    <property type="match status" value="1"/>
</dbReference>
<organism evidence="1 2">
    <name type="scientific">Saprolegnia diclina (strain VS20)</name>
    <dbReference type="NCBI Taxonomy" id="1156394"/>
    <lineage>
        <taxon>Eukaryota</taxon>
        <taxon>Sar</taxon>
        <taxon>Stramenopiles</taxon>
        <taxon>Oomycota</taxon>
        <taxon>Saprolegniomycetes</taxon>
        <taxon>Saprolegniales</taxon>
        <taxon>Saprolegniaceae</taxon>
        <taxon>Saprolegnia</taxon>
    </lineage>
</organism>
<keyword evidence="2" id="KW-1185">Reference proteome</keyword>
<proteinExistence type="predicted"/>
<sequence>MAAVASNADLVERIAGFVACPFGLRTLLALLPYESLSLPYQSLWTLSTAVPLCHLWPQLRVAVLTSPGHAVAAAELMALRPVVRIDTSPIPRFPFLRHASTRVALRSTAALSTVAHMGSHGGIVELSLALRTDATLHDIALARRVLASFVHLRVLELSWLTSQTGVVLSPLLATIARLPRLADLTIACPGVHGLPPFAVTFLVTWLGTGRAEAVRLRHIDLGDVACEAVAMALHASRSLRILDLDDTNGIAFDFMQTPLPRTLQSLCLTKGFAIVGTFLPVALRQSHLETLHFDATATPGLLDTLRTLPTLHRLSHLRLSLHQLDDATADCLSQILPRLLSLVALELEWMEEAAAVPAVHRCPRLQRLALRGPGNGAAAWVCPPTLRHLCLRGADRASVATDPALLVCCVPPTRRCAFFQPCGRASCLAT</sequence>
<name>T0QUM0_SAPDV</name>
<dbReference type="OrthoDB" id="10369541at2759"/>
<evidence type="ECO:0008006" key="3">
    <source>
        <dbReference type="Google" id="ProtNLM"/>
    </source>
</evidence>
<evidence type="ECO:0000313" key="2">
    <source>
        <dbReference type="Proteomes" id="UP000030762"/>
    </source>
</evidence>
<accession>T0QUM0</accession>
<dbReference type="InParanoid" id="T0QUM0"/>
<dbReference type="SUPFAM" id="SSF52047">
    <property type="entry name" value="RNI-like"/>
    <property type="match status" value="1"/>
</dbReference>
<protein>
    <recommendedName>
        <fullName evidence="3">F-box domain-containing protein</fullName>
    </recommendedName>
</protein>
<dbReference type="VEuPathDB" id="FungiDB:SDRG_04752"/>